<protein>
    <submittedName>
        <fullName evidence="1">Uncharacterized protein</fullName>
    </submittedName>
</protein>
<dbReference type="AlphaFoldDB" id="A0A0F9N6B4"/>
<reference evidence="1" key="1">
    <citation type="journal article" date="2015" name="Nature">
        <title>Complex archaea that bridge the gap between prokaryotes and eukaryotes.</title>
        <authorList>
            <person name="Spang A."/>
            <person name="Saw J.H."/>
            <person name="Jorgensen S.L."/>
            <person name="Zaremba-Niedzwiedzka K."/>
            <person name="Martijn J."/>
            <person name="Lind A.E."/>
            <person name="van Eijk R."/>
            <person name="Schleper C."/>
            <person name="Guy L."/>
            <person name="Ettema T.J."/>
        </authorList>
    </citation>
    <scope>NUCLEOTIDE SEQUENCE</scope>
</reference>
<organism evidence="1">
    <name type="scientific">marine sediment metagenome</name>
    <dbReference type="NCBI Taxonomy" id="412755"/>
    <lineage>
        <taxon>unclassified sequences</taxon>
        <taxon>metagenomes</taxon>
        <taxon>ecological metagenomes</taxon>
    </lineage>
</organism>
<dbReference type="EMBL" id="LAZR01007593">
    <property type="protein sequence ID" value="KKM84270.1"/>
    <property type="molecule type" value="Genomic_DNA"/>
</dbReference>
<comment type="caution">
    <text evidence="1">The sequence shown here is derived from an EMBL/GenBank/DDBJ whole genome shotgun (WGS) entry which is preliminary data.</text>
</comment>
<name>A0A0F9N6B4_9ZZZZ</name>
<accession>A0A0F9N6B4</accession>
<sequence length="59" mass="6670">METKPAQKEICRMTLTFPVNSDEHAINIKKKISRVLSELQDAQINFSLMNLPNNAPNGE</sequence>
<proteinExistence type="predicted"/>
<gene>
    <name evidence="1" type="ORF">LCGC14_1300860</name>
</gene>
<evidence type="ECO:0000313" key="1">
    <source>
        <dbReference type="EMBL" id="KKM84270.1"/>
    </source>
</evidence>